<feature type="region of interest" description="Disordered" evidence="1">
    <location>
        <begin position="34"/>
        <end position="54"/>
    </location>
</feature>
<accession>A0ABX7NLM8</accession>
<sequence length="117" mass="12486">MERKVGSSTVTAKEVKAALEKTRTLTAEEERVLRMRHGAGASSTRAPLPRAAGDNEELGDELLLIEMQLLKAMRARAGGKPVASGNNKQVMAPAPAPAKAATNATKDKIVRALRKKK</sequence>
<keyword evidence="3" id="KW-1185">Reference proteome</keyword>
<reference evidence="2 3" key="1">
    <citation type="submission" date="2021-02" db="EMBL/GenBank/DDBJ databases">
        <title>De Novo genome assembly of isolated myxobacteria.</title>
        <authorList>
            <person name="Stevens D.C."/>
        </authorList>
    </citation>
    <scope>NUCLEOTIDE SEQUENCE [LARGE SCALE GENOMIC DNA]</scope>
    <source>
        <strain evidence="3">SCPEA02</strain>
    </source>
</reference>
<proteinExistence type="predicted"/>
<dbReference type="Proteomes" id="UP000662747">
    <property type="component" value="Chromosome"/>
</dbReference>
<dbReference type="RefSeq" id="WP_206721352.1">
    <property type="nucleotide sequence ID" value="NZ_CP071090.1"/>
</dbReference>
<evidence type="ECO:0000256" key="1">
    <source>
        <dbReference type="SAM" id="MobiDB-lite"/>
    </source>
</evidence>
<evidence type="ECO:0000313" key="3">
    <source>
        <dbReference type="Proteomes" id="UP000662747"/>
    </source>
</evidence>
<feature type="region of interest" description="Disordered" evidence="1">
    <location>
        <begin position="79"/>
        <end position="106"/>
    </location>
</feature>
<name>A0ABX7NLM8_9BACT</name>
<protein>
    <submittedName>
        <fullName evidence="2">Uncharacterized protein</fullName>
    </submittedName>
</protein>
<organism evidence="2 3">
    <name type="scientific">Pyxidicoccus parkwayensis</name>
    <dbReference type="NCBI Taxonomy" id="2813578"/>
    <lineage>
        <taxon>Bacteria</taxon>
        <taxon>Pseudomonadati</taxon>
        <taxon>Myxococcota</taxon>
        <taxon>Myxococcia</taxon>
        <taxon>Myxococcales</taxon>
        <taxon>Cystobacterineae</taxon>
        <taxon>Myxococcaceae</taxon>
        <taxon>Pyxidicoccus</taxon>
    </lineage>
</organism>
<dbReference type="EMBL" id="CP071090">
    <property type="protein sequence ID" value="QSQ19770.1"/>
    <property type="molecule type" value="Genomic_DNA"/>
</dbReference>
<evidence type="ECO:0000313" key="2">
    <source>
        <dbReference type="EMBL" id="QSQ19770.1"/>
    </source>
</evidence>
<gene>
    <name evidence="2" type="ORF">JY651_31360</name>
</gene>